<dbReference type="Gene3D" id="2.60.40.10">
    <property type="entry name" value="Immunoglobulins"/>
    <property type="match status" value="1"/>
</dbReference>
<comment type="caution">
    <text evidence="2">The sequence shown here is derived from an EMBL/GenBank/DDBJ whole genome shotgun (WGS) entry which is preliminary data.</text>
</comment>
<proteinExistence type="predicted"/>
<feature type="domain" description="PKD" evidence="1">
    <location>
        <begin position="1909"/>
        <end position="1971"/>
    </location>
</feature>
<dbReference type="CDD" id="cd00146">
    <property type="entry name" value="PKD"/>
    <property type="match status" value="1"/>
</dbReference>
<evidence type="ECO:0000313" key="2">
    <source>
        <dbReference type="EMBL" id="PZX58097.1"/>
    </source>
</evidence>
<evidence type="ECO:0000259" key="1">
    <source>
        <dbReference type="PROSITE" id="PS50093"/>
    </source>
</evidence>
<accession>A0A2W7RRY4</accession>
<dbReference type="InterPro" id="IPR013320">
    <property type="entry name" value="ConA-like_dom_sf"/>
</dbReference>
<dbReference type="SMART" id="SM00089">
    <property type="entry name" value="PKD"/>
    <property type="match status" value="1"/>
</dbReference>
<dbReference type="InterPro" id="IPR000601">
    <property type="entry name" value="PKD_dom"/>
</dbReference>
<dbReference type="SUPFAM" id="SSF49899">
    <property type="entry name" value="Concanavalin A-like lectins/glucanases"/>
    <property type="match status" value="1"/>
</dbReference>
<dbReference type="GO" id="GO:0004553">
    <property type="term" value="F:hydrolase activity, hydrolyzing O-glycosyl compounds"/>
    <property type="evidence" value="ECO:0007669"/>
    <property type="project" value="UniProtKB-ARBA"/>
</dbReference>
<organism evidence="2 3">
    <name type="scientific">Algoriphagus chordae</name>
    <dbReference type="NCBI Taxonomy" id="237019"/>
    <lineage>
        <taxon>Bacteria</taxon>
        <taxon>Pseudomonadati</taxon>
        <taxon>Bacteroidota</taxon>
        <taxon>Cytophagia</taxon>
        <taxon>Cytophagales</taxon>
        <taxon>Cyclobacteriaceae</taxon>
        <taxon>Algoriphagus</taxon>
    </lineage>
</organism>
<dbReference type="Pfam" id="PF13585">
    <property type="entry name" value="CHU_C"/>
    <property type="match status" value="1"/>
</dbReference>
<sequence length="2064" mass="220250">MTLLLFVLSGISTYAQVVVPREGFPYCEPFTNTSPRANTVIGGYFYSGTQKTPKSVSSMLPGGALQLTSESPDQTGYAFIDLPFSPVYGIRASFEYFAYGGSTDPADGLSFFLFDGNFDASTFEIGGLGGSLGYAAHRYNSGTITSAGATGGYLGIGLDQRNFGNEYNGKVGSFRDPIGFLTGPAPATEQYINSISLRGPVNTNDINRDNNPDYSNPSNVTYQYDSYKFIDGKILNQSFDDYNLGATNLGYYLFSDPLDFFTIGTTKDYRVTDCYESGYRKVFIDLKPNPSTGFYDVSMWMLVTTTDGNPRIEPIFTNVSYNFPSPENLKIGFAAANGQDFSYHEISNVTVDVSTEATFPLNTYPIDEEFCEGESERELILKIPLENENSFIRCIQLYRSISDVPSAPTFSPIWPDQDPNNACAVDGICSYNYCLNGNESLEDAQGYGNFEITGIDEVDDNGNIVGEIDVKFTANPSFTSGVAQVWYTVTDNYGQISDPQPIKIIYTSLPTIIPPAPDEIVGPTCDGQSDGYITGVIVNDLLPSPNSSFQWYEGDGIDTNGEIINKVPIQGGTITGITGLNIGKYYLEVTNSNGGNGCPVIQEFEITDERGTPVVVDADDQAICEGGPVTFVPRLEDPTDGNNPIYKWYKDANKVPGSEITNNLQEGNVTYTINSLTGELTVTGLAPNTTPYIYYVEVDNPADNLCASEAGNLTPAKVTVGPGVTYLVDVTKEDWCLANGGEITVSNLGGGDGAFLLELLDENDVVLSFKNINTTSGSFSGLAKGIYAVRVTSGTPACISTSPQEEIQGPDEALSITILSQTDPTCGLENGKIEFEVAGGTSAYAINVNGLPLSDFSSTVSGNIYTLTGLAPAASYTLEVLDANSCDATVNSTALTATTVPVFEASNVDICPTETAILSPLIIDQSNSVPVFNWFFDAAFTQPITAGTVNGVTYSFSGDDLIIDGLTEDQSSYEYYLQVTGTDVCNQAPITATVNITPTPVVDAPVVTPVTCNGGTDGIITLIPSDPATASDYEYSIDAGITYQNGDAFSGLIAGTYDIQIRNKTTGCFKELTGIVVPEPAIIEVNQPDISRASCGLPNGSIDNLVITGGSSTYAIEWRRGSETGPIVPGDLTGAQDLLSGTYFAIITNAADGSCSTVFDFLVEEQPLPDYQVVPVEEECEGTPVTLTPVNIVSGSSTTEVKWYKGPGQTNEIQNGPDPVDPDVVYTIDDTDWVNPKITIDGLAPGSYTYYFYVVCTGQEIPVAVEIFAFPVVTFESSPETCFDAADGKISVASGGNASQIYFVDGSSTALTQAELENLNFAPKVYDIRVEHIGIGCPASFQVEVLGPAAPLNVEPLTQIDPGCGADIGIIRTKITGGWAPYEVTLFKDGTALNTQNITGSDYEALDLAPGDYYLSIEDAEGCIISSNTITLVYGPSQILVDDVEICEGGVAELKPSINPVAPGATFEWFKNSALTIPIVSDPNPDANGHIFEISADGTLSVSGLDNSDSPVTYYVRAVGAGVCPGFVADPTVGVFDQPTVTGVPVDEICFGEGGTITLAAAGGSGTYEYSLDGSNFQSSNVFTVASGTYTATVRSGGCENTSSDIIVTGPSTPISNSTPTTSNPTCGQSNGVIAFQISGGFENYAVETFQNGQSIGTTNLSDGNFELHNLTAGTYSFEITDGKGCIYPVADVIDLVDGLTPLEAPDQEICEGEVASITPTSTQIGISPSYTWYQNSDGTGEITSGTTAGITYQLGSDGTLSITGLPGKATPYTYYVGISGAGVCPPPLKAVDVMVYPIPNLRVSNPSIVCDPTGTVDLTEYIEGFNATIYDYQIESPTGESMRLDEIEAVDESGTYLVQSSLKGAKCWTPINRILVKIAETELIPEFNYEADQGGGNILVNAEVQILEPVDFLDASQGDVVIWNWDFGDGRNSLEQNPTHIYDTKGMFTVTLTTIDEIGCVATFQRVIEVRDDYMIIIPNAFTPTGSKNLYFKPQFRGISSMDFYVFNTWGELIFESNSLETLGWDGTWKGKATPNGNYVYKAIFTTRSGQKVEKAGVFVLIR</sequence>
<keyword evidence="3" id="KW-1185">Reference proteome</keyword>
<reference evidence="2 3" key="1">
    <citation type="submission" date="2018-06" db="EMBL/GenBank/DDBJ databases">
        <title>Genomic Encyclopedia of Archaeal and Bacterial Type Strains, Phase II (KMG-II): from individual species to whole genera.</title>
        <authorList>
            <person name="Goeker M."/>
        </authorList>
    </citation>
    <scope>NUCLEOTIDE SEQUENCE [LARGE SCALE GENOMIC DNA]</scope>
    <source>
        <strain evidence="2 3">DSM 19830</strain>
    </source>
</reference>
<dbReference type="InterPro" id="IPR025667">
    <property type="entry name" value="SprB_repeat"/>
</dbReference>
<dbReference type="InterPro" id="IPR013783">
    <property type="entry name" value="Ig-like_fold"/>
</dbReference>
<protein>
    <submittedName>
        <fullName evidence="2">Gliding motility-associated-like protein</fullName>
    </submittedName>
</protein>
<dbReference type="EMBL" id="QKZT01000001">
    <property type="protein sequence ID" value="PZX58097.1"/>
    <property type="molecule type" value="Genomic_DNA"/>
</dbReference>
<dbReference type="InterPro" id="IPR022409">
    <property type="entry name" value="PKD/Chitinase_dom"/>
</dbReference>
<dbReference type="RefSeq" id="WP_211318358.1">
    <property type="nucleotide sequence ID" value="NZ_QKZT01000001.1"/>
</dbReference>
<dbReference type="PROSITE" id="PS50093">
    <property type="entry name" value="PKD"/>
    <property type="match status" value="1"/>
</dbReference>
<gene>
    <name evidence="2" type="ORF">LV85_00283</name>
</gene>
<dbReference type="InterPro" id="IPR035986">
    <property type="entry name" value="PKD_dom_sf"/>
</dbReference>
<dbReference type="Pfam" id="PF18911">
    <property type="entry name" value="PKD_4"/>
    <property type="match status" value="1"/>
</dbReference>
<dbReference type="Pfam" id="PF13573">
    <property type="entry name" value="SprB"/>
    <property type="match status" value="1"/>
</dbReference>
<dbReference type="GO" id="GO:0005975">
    <property type="term" value="P:carbohydrate metabolic process"/>
    <property type="evidence" value="ECO:0007669"/>
    <property type="project" value="UniProtKB-ARBA"/>
</dbReference>
<dbReference type="SUPFAM" id="SSF49299">
    <property type="entry name" value="PKD domain"/>
    <property type="match status" value="1"/>
</dbReference>
<name>A0A2W7RRY4_9BACT</name>
<evidence type="ECO:0000313" key="3">
    <source>
        <dbReference type="Proteomes" id="UP000248882"/>
    </source>
</evidence>
<dbReference type="Gene3D" id="2.60.120.200">
    <property type="match status" value="1"/>
</dbReference>
<dbReference type="Proteomes" id="UP000248882">
    <property type="component" value="Unassembled WGS sequence"/>
</dbReference>